<dbReference type="InterPro" id="IPR001789">
    <property type="entry name" value="Sig_transdc_resp-reg_receiver"/>
</dbReference>
<dbReference type="PANTHER" id="PTHR45138:SF9">
    <property type="entry name" value="DIGUANYLATE CYCLASE DGCM-RELATED"/>
    <property type="match status" value="1"/>
</dbReference>
<feature type="domain" description="GGDEF" evidence="6">
    <location>
        <begin position="293"/>
        <end position="428"/>
    </location>
</feature>
<dbReference type="InterPro" id="IPR011006">
    <property type="entry name" value="CheY-like_superfamily"/>
</dbReference>
<dbReference type="InterPro" id="IPR050469">
    <property type="entry name" value="Diguanylate_Cyclase"/>
</dbReference>
<feature type="region of interest" description="Disordered" evidence="4">
    <location>
        <begin position="1"/>
        <end position="20"/>
    </location>
</feature>
<accession>A0ABN6MZL8</accession>
<protein>
    <recommendedName>
        <fullName evidence="1">diguanylate cyclase</fullName>
        <ecNumber evidence="1">2.7.7.65</ecNumber>
    </recommendedName>
</protein>
<dbReference type="SUPFAM" id="SSF55073">
    <property type="entry name" value="Nucleotide cyclase"/>
    <property type="match status" value="1"/>
</dbReference>
<feature type="modified residue" description="4-aspartylphosphate" evidence="3">
    <location>
        <position position="183"/>
    </location>
</feature>
<feature type="compositionally biased region" description="Basic and acidic residues" evidence="4">
    <location>
        <begin position="1"/>
        <end position="18"/>
    </location>
</feature>
<keyword evidence="8" id="KW-1185">Reference proteome</keyword>
<name>A0ABN6MZL8_9BACT</name>
<dbReference type="Gene3D" id="3.30.70.270">
    <property type="match status" value="1"/>
</dbReference>
<dbReference type="CDD" id="cd01949">
    <property type="entry name" value="GGDEF"/>
    <property type="match status" value="1"/>
</dbReference>
<evidence type="ECO:0000259" key="5">
    <source>
        <dbReference type="PROSITE" id="PS50110"/>
    </source>
</evidence>
<organism evidence="7 8">
    <name type="scientific">Anaeromyxobacter oryzae</name>
    <dbReference type="NCBI Taxonomy" id="2918170"/>
    <lineage>
        <taxon>Bacteria</taxon>
        <taxon>Pseudomonadati</taxon>
        <taxon>Myxococcota</taxon>
        <taxon>Myxococcia</taxon>
        <taxon>Myxococcales</taxon>
        <taxon>Cystobacterineae</taxon>
        <taxon>Anaeromyxobacteraceae</taxon>
        <taxon>Anaeromyxobacter</taxon>
    </lineage>
</organism>
<dbReference type="PROSITE" id="PS50110">
    <property type="entry name" value="RESPONSE_REGULATORY"/>
    <property type="match status" value="1"/>
</dbReference>
<sequence>MAGANEHDQTPARPEIARGDPLAELVDVLADSAGASRADLLRRIGELLPATVGEIAESNRRLRESAHRRESLVGAAASELRAAAAVLEAVADGTSEPLDEAARLRLLADDLDRAIHPPPSEPRAAGPRPRGPRARLVIADDEPDAREALSLVLGPEYEVLTASDGLEAVDLARAERPDVVLLDVNMPRLDGFQALERLRGDPATAEIPVIFVSARSDDAVKVRSLDLGAVDYLQKPFSERELRARVERTLRLVRSQTALRELAQTDALTGLANLRAFRARLDEEVKRARRYRTPLTCVMADMDQLKPINDELGHAAGDRAIAAVAAVLRHELRETDFGARYGGDEFVLLLPHTTAEEGRVFAERACARLRETLLEVGGRPLTLGASFGVACLAPGAGDDAPEALVHAADAALYAAKRAGRGRVAIAEAPAGDSDATPASDETAPEPTAHAT</sequence>
<dbReference type="SMART" id="SM00448">
    <property type="entry name" value="REC"/>
    <property type="match status" value="1"/>
</dbReference>
<dbReference type="SUPFAM" id="SSF52172">
    <property type="entry name" value="CheY-like"/>
    <property type="match status" value="1"/>
</dbReference>
<evidence type="ECO:0000259" key="6">
    <source>
        <dbReference type="PROSITE" id="PS50887"/>
    </source>
</evidence>
<evidence type="ECO:0000256" key="1">
    <source>
        <dbReference type="ARBA" id="ARBA00012528"/>
    </source>
</evidence>
<dbReference type="EC" id="2.7.7.65" evidence="1"/>
<gene>
    <name evidence="7" type="ORF">AMOR_54030</name>
</gene>
<dbReference type="PROSITE" id="PS50887">
    <property type="entry name" value="GGDEF"/>
    <property type="match status" value="1"/>
</dbReference>
<feature type="domain" description="Response regulatory" evidence="5">
    <location>
        <begin position="135"/>
        <end position="250"/>
    </location>
</feature>
<dbReference type="InterPro" id="IPR043128">
    <property type="entry name" value="Rev_trsase/Diguanyl_cyclase"/>
</dbReference>
<keyword evidence="3" id="KW-0597">Phosphoprotein</keyword>
<feature type="region of interest" description="Disordered" evidence="4">
    <location>
        <begin position="113"/>
        <end position="132"/>
    </location>
</feature>
<dbReference type="NCBIfam" id="TIGR00254">
    <property type="entry name" value="GGDEF"/>
    <property type="match status" value="1"/>
</dbReference>
<dbReference type="Gene3D" id="3.40.50.2300">
    <property type="match status" value="1"/>
</dbReference>
<evidence type="ECO:0000256" key="4">
    <source>
        <dbReference type="SAM" id="MobiDB-lite"/>
    </source>
</evidence>
<dbReference type="Pfam" id="PF00072">
    <property type="entry name" value="Response_reg"/>
    <property type="match status" value="1"/>
</dbReference>
<evidence type="ECO:0000313" key="8">
    <source>
        <dbReference type="Proteomes" id="UP001162891"/>
    </source>
</evidence>
<dbReference type="InterPro" id="IPR029787">
    <property type="entry name" value="Nucleotide_cyclase"/>
</dbReference>
<dbReference type="SMART" id="SM00267">
    <property type="entry name" value="GGDEF"/>
    <property type="match status" value="1"/>
</dbReference>
<reference evidence="8" key="1">
    <citation type="journal article" date="2022" name="Int. J. Syst. Evol. Microbiol.">
        <title>Anaeromyxobacter oryzae sp. nov., Anaeromyxobacter diazotrophicus sp. nov. and Anaeromyxobacter paludicola sp. nov., isolated from paddy soils.</title>
        <authorList>
            <person name="Itoh H."/>
            <person name="Xu Z."/>
            <person name="Mise K."/>
            <person name="Masuda Y."/>
            <person name="Ushijima N."/>
            <person name="Hayakawa C."/>
            <person name="Shiratori Y."/>
            <person name="Senoo K."/>
        </authorList>
    </citation>
    <scope>NUCLEOTIDE SEQUENCE [LARGE SCALE GENOMIC DNA]</scope>
    <source>
        <strain evidence="8">Red232</strain>
    </source>
</reference>
<dbReference type="EMBL" id="AP025591">
    <property type="protein sequence ID" value="BDG06407.1"/>
    <property type="molecule type" value="Genomic_DNA"/>
</dbReference>
<proteinExistence type="predicted"/>
<dbReference type="InterPro" id="IPR000160">
    <property type="entry name" value="GGDEF_dom"/>
</dbReference>
<evidence type="ECO:0000256" key="2">
    <source>
        <dbReference type="ARBA" id="ARBA00034247"/>
    </source>
</evidence>
<evidence type="ECO:0000256" key="3">
    <source>
        <dbReference type="PROSITE-ProRule" id="PRU00169"/>
    </source>
</evidence>
<dbReference type="Proteomes" id="UP001162891">
    <property type="component" value="Chromosome"/>
</dbReference>
<dbReference type="Pfam" id="PF00990">
    <property type="entry name" value="GGDEF"/>
    <property type="match status" value="1"/>
</dbReference>
<dbReference type="PANTHER" id="PTHR45138">
    <property type="entry name" value="REGULATORY COMPONENTS OF SENSORY TRANSDUCTION SYSTEM"/>
    <property type="match status" value="1"/>
</dbReference>
<comment type="catalytic activity">
    <reaction evidence="2">
        <text>2 GTP = 3',3'-c-di-GMP + 2 diphosphate</text>
        <dbReference type="Rhea" id="RHEA:24898"/>
        <dbReference type="ChEBI" id="CHEBI:33019"/>
        <dbReference type="ChEBI" id="CHEBI:37565"/>
        <dbReference type="ChEBI" id="CHEBI:58805"/>
        <dbReference type="EC" id="2.7.7.65"/>
    </reaction>
</comment>
<feature type="region of interest" description="Disordered" evidence="4">
    <location>
        <begin position="425"/>
        <end position="451"/>
    </location>
</feature>
<evidence type="ECO:0000313" key="7">
    <source>
        <dbReference type="EMBL" id="BDG06407.1"/>
    </source>
</evidence>
<dbReference type="RefSeq" id="WP_248356190.1">
    <property type="nucleotide sequence ID" value="NZ_AP025591.1"/>
</dbReference>